<reference evidence="7 8" key="1">
    <citation type="submission" date="2024-10" db="EMBL/GenBank/DDBJ databases">
        <title>The Natural Products Discovery Center: Release of the First 8490 Sequenced Strains for Exploring Actinobacteria Biosynthetic Diversity.</title>
        <authorList>
            <person name="Kalkreuter E."/>
            <person name="Kautsar S.A."/>
            <person name="Yang D."/>
            <person name="Bader C.D."/>
            <person name="Teijaro C.N."/>
            <person name="Fluegel L."/>
            <person name="Davis C.M."/>
            <person name="Simpson J.R."/>
            <person name="Lauterbach L."/>
            <person name="Steele A.D."/>
            <person name="Gui C."/>
            <person name="Meng S."/>
            <person name="Li G."/>
            <person name="Viehrig K."/>
            <person name="Ye F."/>
            <person name="Su P."/>
            <person name="Kiefer A.F."/>
            <person name="Nichols A."/>
            <person name="Cepeda A.J."/>
            <person name="Yan W."/>
            <person name="Fan B."/>
            <person name="Jiang Y."/>
            <person name="Adhikari A."/>
            <person name="Zheng C.-J."/>
            <person name="Schuster L."/>
            <person name="Cowan T.M."/>
            <person name="Smanski M.J."/>
            <person name="Chevrette M.G."/>
            <person name="De Carvalho L.P.S."/>
            <person name="Shen B."/>
        </authorList>
    </citation>
    <scope>NUCLEOTIDE SEQUENCE [LARGE SCALE GENOMIC DNA]</scope>
    <source>
        <strain evidence="7 8">NPDC001390</strain>
    </source>
</reference>
<evidence type="ECO:0000256" key="4">
    <source>
        <dbReference type="ARBA" id="ARBA00023136"/>
    </source>
</evidence>
<evidence type="ECO:0000256" key="6">
    <source>
        <dbReference type="SAM" id="Phobius"/>
    </source>
</evidence>
<dbReference type="EMBL" id="JBIAWJ010000027">
    <property type="protein sequence ID" value="MFF4526623.1"/>
    <property type="molecule type" value="Genomic_DNA"/>
</dbReference>
<dbReference type="Proteomes" id="UP001602058">
    <property type="component" value="Unassembled WGS sequence"/>
</dbReference>
<gene>
    <name evidence="7" type="ORF">ACFY1D_35120</name>
</gene>
<evidence type="ECO:0000256" key="5">
    <source>
        <dbReference type="ARBA" id="ARBA00023251"/>
    </source>
</evidence>
<feature type="transmembrane region" description="Helical" evidence="6">
    <location>
        <begin position="45"/>
        <end position="69"/>
    </location>
</feature>
<evidence type="ECO:0000313" key="8">
    <source>
        <dbReference type="Proteomes" id="UP001602058"/>
    </source>
</evidence>
<proteinExistence type="predicted"/>
<keyword evidence="2 6" id="KW-0812">Transmembrane</keyword>
<sequence>MAVLVVLPVPESKVRTGGHSDLTGAAGLTTGLVCLLLPVSKAEDWGWVGATTLTLFATAAIIPFLWGWFLPRSPQPMVDVHATARSQVLFTHLAALGLEFALFVRNLVLPKLLQTPEATGRGPGKSQVVTGLSMATQGLTLMAVSPLSVRLTKTKGPTMTLLTGSAVVGGG</sequence>
<keyword evidence="4 6" id="KW-0472">Membrane</keyword>
<keyword evidence="5" id="KW-0046">Antibiotic resistance</keyword>
<evidence type="ECO:0000256" key="3">
    <source>
        <dbReference type="ARBA" id="ARBA00022989"/>
    </source>
</evidence>
<dbReference type="PANTHER" id="PTHR42718">
    <property type="entry name" value="MAJOR FACILITATOR SUPERFAMILY MULTIDRUG TRANSPORTER MFSC"/>
    <property type="match status" value="1"/>
</dbReference>
<feature type="transmembrane region" description="Helical" evidence="6">
    <location>
        <begin position="22"/>
        <end position="39"/>
    </location>
</feature>
<evidence type="ECO:0008006" key="9">
    <source>
        <dbReference type="Google" id="ProtNLM"/>
    </source>
</evidence>
<dbReference type="PANTHER" id="PTHR42718:SF49">
    <property type="entry name" value="EXPORT PROTEIN"/>
    <property type="match status" value="1"/>
</dbReference>
<keyword evidence="8" id="KW-1185">Reference proteome</keyword>
<evidence type="ECO:0000313" key="7">
    <source>
        <dbReference type="EMBL" id="MFF4526623.1"/>
    </source>
</evidence>
<dbReference type="SUPFAM" id="SSF103473">
    <property type="entry name" value="MFS general substrate transporter"/>
    <property type="match status" value="1"/>
</dbReference>
<accession>A0ABW6UX09</accession>
<protein>
    <recommendedName>
        <fullName evidence="9">MFS transporter</fullName>
    </recommendedName>
</protein>
<dbReference type="RefSeq" id="WP_387892121.1">
    <property type="nucleotide sequence ID" value="NZ_JBIAWJ010000027.1"/>
</dbReference>
<organism evidence="7 8">
    <name type="scientific">Streptomyces bluensis</name>
    <dbReference type="NCBI Taxonomy" id="33897"/>
    <lineage>
        <taxon>Bacteria</taxon>
        <taxon>Bacillati</taxon>
        <taxon>Actinomycetota</taxon>
        <taxon>Actinomycetes</taxon>
        <taxon>Kitasatosporales</taxon>
        <taxon>Streptomycetaceae</taxon>
        <taxon>Streptomyces</taxon>
    </lineage>
</organism>
<evidence type="ECO:0000256" key="1">
    <source>
        <dbReference type="ARBA" id="ARBA00004141"/>
    </source>
</evidence>
<evidence type="ECO:0000256" key="2">
    <source>
        <dbReference type="ARBA" id="ARBA00022692"/>
    </source>
</evidence>
<dbReference type="InterPro" id="IPR036259">
    <property type="entry name" value="MFS_trans_sf"/>
</dbReference>
<keyword evidence="3 6" id="KW-1133">Transmembrane helix</keyword>
<comment type="caution">
    <text evidence="7">The sequence shown here is derived from an EMBL/GenBank/DDBJ whole genome shotgun (WGS) entry which is preliminary data.</text>
</comment>
<comment type="subcellular location">
    <subcellularLocation>
        <location evidence="1">Membrane</location>
        <topology evidence="1">Multi-pass membrane protein</topology>
    </subcellularLocation>
</comment>
<name>A0ABW6UX09_9ACTN</name>
<feature type="transmembrane region" description="Helical" evidence="6">
    <location>
        <begin position="89"/>
        <end position="108"/>
    </location>
</feature>